<dbReference type="InterPro" id="IPR013083">
    <property type="entry name" value="Znf_RING/FYVE/PHD"/>
</dbReference>
<dbReference type="PRINTS" id="PR01407">
    <property type="entry name" value="BUTYPHLNCDUF"/>
</dbReference>
<dbReference type="InterPro" id="IPR043136">
    <property type="entry name" value="B30.2/SPRY_sf"/>
</dbReference>
<feature type="domain" description="RING-type" evidence="8">
    <location>
        <begin position="15"/>
        <end position="58"/>
    </location>
</feature>
<reference evidence="12" key="1">
    <citation type="submission" date="2025-08" db="UniProtKB">
        <authorList>
            <consortium name="RefSeq"/>
        </authorList>
    </citation>
    <scope>IDENTIFICATION</scope>
</reference>
<dbReference type="InterPro" id="IPR001841">
    <property type="entry name" value="Znf_RING"/>
</dbReference>
<dbReference type="PROSITE" id="PS50119">
    <property type="entry name" value="ZF_BBOX"/>
    <property type="match status" value="2"/>
</dbReference>
<dbReference type="Pfam" id="PF15227">
    <property type="entry name" value="zf-C3HC4_4"/>
    <property type="match status" value="2"/>
</dbReference>
<evidence type="ECO:0000256" key="1">
    <source>
        <dbReference type="ARBA" id="ARBA00022588"/>
    </source>
</evidence>
<keyword evidence="11" id="KW-1185">Reference proteome</keyword>
<feature type="domain" description="B box-type" evidence="9">
    <location>
        <begin position="149"/>
        <end position="189"/>
    </location>
</feature>
<dbReference type="InterPro" id="IPR051051">
    <property type="entry name" value="E3_ubiq-ligase_TRIM/RNF"/>
</dbReference>
<dbReference type="InterPro" id="IPR003877">
    <property type="entry name" value="SPRY_dom"/>
</dbReference>
<dbReference type="PANTHER" id="PTHR25465:SF5">
    <property type="entry name" value="E3 UBIQUITIN_ISG15 LIGASE TRIM25-RELATED"/>
    <property type="match status" value="1"/>
</dbReference>
<dbReference type="Pfam" id="PF13765">
    <property type="entry name" value="PRY"/>
    <property type="match status" value="2"/>
</dbReference>
<dbReference type="CDD" id="cd16040">
    <property type="entry name" value="SPRY_PRY_SNTX"/>
    <property type="match status" value="1"/>
</dbReference>
<dbReference type="SMART" id="SM00449">
    <property type="entry name" value="SPRY"/>
    <property type="match status" value="1"/>
</dbReference>
<dbReference type="SMART" id="SM00589">
    <property type="entry name" value="PRY"/>
    <property type="match status" value="2"/>
</dbReference>
<keyword evidence="2" id="KW-0479">Metal-binding</keyword>
<dbReference type="SUPFAM" id="SSF57850">
    <property type="entry name" value="RING/U-box"/>
    <property type="match status" value="2"/>
</dbReference>
<dbReference type="Pfam" id="PF00643">
    <property type="entry name" value="zf-B_box"/>
    <property type="match status" value="2"/>
</dbReference>
<dbReference type="OrthoDB" id="6105938at2759"/>
<dbReference type="PROSITE" id="PS50188">
    <property type="entry name" value="B302_SPRY"/>
    <property type="match status" value="1"/>
</dbReference>
<feature type="coiled-coil region" evidence="7">
    <location>
        <begin position="204"/>
        <end position="238"/>
    </location>
</feature>
<organism evidence="11 12">
    <name type="scientific">Clupea harengus</name>
    <name type="common">Atlantic herring</name>
    <dbReference type="NCBI Taxonomy" id="7950"/>
    <lineage>
        <taxon>Eukaryota</taxon>
        <taxon>Metazoa</taxon>
        <taxon>Chordata</taxon>
        <taxon>Craniata</taxon>
        <taxon>Vertebrata</taxon>
        <taxon>Euteleostomi</taxon>
        <taxon>Actinopterygii</taxon>
        <taxon>Neopterygii</taxon>
        <taxon>Teleostei</taxon>
        <taxon>Clupei</taxon>
        <taxon>Clupeiformes</taxon>
        <taxon>Clupeoidei</taxon>
        <taxon>Clupeidae</taxon>
        <taxon>Clupea</taxon>
    </lineage>
</organism>
<dbReference type="InterPro" id="IPR006574">
    <property type="entry name" value="PRY"/>
</dbReference>
<dbReference type="Gene3D" id="2.60.120.920">
    <property type="match status" value="2"/>
</dbReference>
<evidence type="ECO:0000256" key="4">
    <source>
        <dbReference type="ARBA" id="ARBA00022833"/>
    </source>
</evidence>
<dbReference type="InterPro" id="IPR013320">
    <property type="entry name" value="ConA-like_dom_sf"/>
</dbReference>
<dbReference type="GO" id="GO:0045087">
    <property type="term" value="P:innate immune response"/>
    <property type="evidence" value="ECO:0007669"/>
    <property type="project" value="UniProtKB-KW"/>
</dbReference>
<protein>
    <submittedName>
        <fullName evidence="12">Uncharacterized protein LOC105902672</fullName>
    </submittedName>
</protein>
<dbReference type="Gene3D" id="3.30.40.10">
    <property type="entry name" value="Zinc/RING finger domain, C3HC4 (zinc finger)"/>
    <property type="match status" value="2"/>
</dbReference>
<evidence type="ECO:0000313" key="11">
    <source>
        <dbReference type="Proteomes" id="UP000515152"/>
    </source>
</evidence>
<sequence length="1051" mass="119038">MAEASVSVSQDQFSCPICLDLLKDPLTIPCGHSYCMDCITGCWDQEDLKGVHSCPQCRQTFTPRPVLGRNTMLAEVVERLRIVGLQAAPAAHCYAGPGDVECDVCIGRKRKAIKSCLVCLASYCETHFRVHNDLNPGKKHKVIEAAGKLDDLICSHHDKLLEVFCRTDQRCICLLCVMDEHNGHKTVSVAAERTEKQKLLGDTQRKSKQMIQEKENELQDLRQAVKTLQSSAQAAVEDSERIFTEMIRSIERGRSEVTELIRDQERAEVSRAEELMEKLEQEIAELKKRDAVLEQLSHTDNHICFLQSFQSLCSSSAPDNSSRHTVHTDLSFDEVKERLSQLRGKLEDALQQGLKDISKPAELVSFVSLPEPTTREDFLAYACQGTLDPNTAYTALYLSEGNRVVECCPNVKHLYLDHPDRFDFWQQVLCREAVSKHCYWEVEWSGSGVRIAVSYKGLPRKGRAYDCALGFNNKSWSLDCSSSSYIFIHDSKQMSMAEASVLWSQDQFSCPICLDLLKDPVTIPCGHSFCMDCIKSCWDKEDLKGVHSCPQCRQTFTPRPVLGRNTMLAEVVERLRIVGLQAAPAAHCYAGSGDVECDVCIGRKQKAVKSCLVCLASYCETHFRVHNDLNPGKKHKVIEAAGKLEDLICSHHDKLLEVFCRTDQRCICLLCVMDEHNGHKTVSVAAERTEKQKSLGDTQRKSQRIIQEKENELQDLRQAVKTLQSSALAAVEDSQRFFTEMIRSIERRRSEVTELIRDQERAEVSRAEELMEKLEQEIAELKKRDAELEQLSHTDNHICFLQSFQSLCSSSAPDNSPRHTVHTDLSFDEVKERLSQLRGKLEDALQQGLKDISKTAELVSFLSLPEPTTREDFLAYACQLTLDPNTAYNILTLSEGNRVVECCPNVNHSYPDHPDRFDIMHQVLCREAVPKHCYWEVEWSGSYVRIAVSYKGLRRKGWANDCVLGCNNKSWSLDCSSSSYTFRHDNEAMSLPHKPTSTSRIGVYVDHKTGTLSFYSVSDTMTLLHKIHTKFTEPLYPGFFLNTKSKIRLCQ</sequence>
<feature type="coiled-coil region" evidence="7">
    <location>
        <begin position="262"/>
        <end position="296"/>
    </location>
</feature>
<keyword evidence="5" id="KW-0391">Immunity</keyword>
<dbReference type="GO" id="GO:0005737">
    <property type="term" value="C:cytoplasm"/>
    <property type="evidence" value="ECO:0007669"/>
    <property type="project" value="UniProtKB-ARBA"/>
</dbReference>
<dbReference type="PROSITE" id="PS50089">
    <property type="entry name" value="ZF_RING_2"/>
    <property type="match status" value="2"/>
</dbReference>
<feature type="coiled-coil region" evidence="7">
    <location>
        <begin position="699"/>
        <end position="794"/>
    </location>
</feature>
<dbReference type="InterPro" id="IPR003879">
    <property type="entry name" value="Butyrophylin_SPRY"/>
</dbReference>
<dbReference type="PANTHER" id="PTHR25465">
    <property type="entry name" value="B-BOX DOMAIN CONTAINING"/>
    <property type="match status" value="1"/>
</dbReference>
<dbReference type="SMART" id="SM00336">
    <property type="entry name" value="BBOX"/>
    <property type="match status" value="2"/>
</dbReference>
<dbReference type="Gene3D" id="4.10.830.40">
    <property type="match status" value="2"/>
</dbReference>
<dbReference type="AlphaFoldDB" id="A0A6P8GME6"/>
<dbReference type="SMART" id="SM00184">
    <property type="entry name" value="RING"/>
    <property type="match status" value="2"/>
</dbReference>
<dbReference type="InterPro" id="IPR017907">
    <property type="entry name" value="Znf_RING_CS"/>
</dbReference>
<evidence type="ECO:0000256" key="7">
    <source>
        <dbReference type="SAM" id="Coils"/>
    </source>
</evidence>
<evidence type="ECO:0000256" key="3">
    <source>
        <dbReference type="ARBA" id="ARBA00022771"/>
    </source>
</evidence>
<evidence type="ECO:0000259" key="9">
    <source>
        <dbReference type="PROSITE" id="PS50119"/>
    </source>
</evidence>
<feature type="domain" description="B box-type" evidence="9">
    <location>
        <begin position="644"/>
        <end position="684"/>
    </location>
</feature>
<dbReference type="CDD" id="cd19769">
    <property type="entry name" value="Bbox2_TRIM16-like"/>
    <property type="match status" value="2"/>
</dbReference>
<feature type="domain" description="RING-type" evidence="8">
    <location>
        <begin position="510"/>
        <end position="553"/>
    </location>
</feature>
<dbReference type="KEGG" id="char:105902672"/>
<evidence type="ECO:0000256" key="5">
    <source>
        <dbReference type="ARBA" id="ARBA00022859"/>
    </source>
</evidence>
<evidence type="ECO:0000313" key="12">
    <source>
        <dbReference type="RefSeq" id="XP_031440304.1"/>
    </source>
</evidence>
<evidence type="ECO:0000256" key="6">
    <source>
        <dbReference type="PROSITE-ProRule" id="PRU00024"/>
    </source>
</evidence>
<dbReference type="SUPFAM" id="SSF57845">
    <property type="entry name" value="B-box zinc-binding domain"/>
    <property type="match status" value="2"/>
</dbReference>
<dbReference type="SUPFAM" id="SSF49899">
    <property type="entry name" value="Concanavalin A-like lectins/glucanases"/>
    <property type="match status" value="2"/>
</dbReference>
<accession>A0A6P8GME6</accession>
<dbReference type="PROSITE" id="PS00518">
    <property type="entry name" value="ZF_RING_1"/>
    <property type="match status" value="2"/>
</dbReference>
<dbReference type="Pfam" id="PF00622">
    <property type="entry name" value="SPRY"/>
    <property type="match status" value="1"/>
</dbReference>
<evidence type="ECO:0000259" key="10">
    <source>
        <dbReference type="PROSITE" id="PS50188"/>
    </source>
</evidence>
<dbReference type="InterPro" id="IPR058030">
    <property type="entry name" value="TRIM8/14/16/25/29/45/65_CC"/>
</dbReference>
<evidence type="ECO:0000259" key="8">
    <source>
        <dbReference type="PROSITE" id="PS50089"/>
    </source>
</evidence>
<proteinExistence type="predicted"/>
<dbReference type="Gene3D" id="3.30.160.60">
    <property type="entry name" value="Classic Zinc Finger"/>
    <property type="match status" value="2"/>
</dbReference>
<dbReference type="GeneID" id="105902672"/>
<dbReference type="Pfam" id="PF25600">
    <property type="entry name" value="TRIM_CC"/>
    <property type="match status" value="2"/>
</dbReference>
<keyword evidence="4" id="KW-0862">Zinc</keyword>
<evidence type="ECO:0000256" key="2">
    <source>
        <dbReference type="ARBA" id="ARBA00022723"/>
    </source>
</evidence>
<dbReference type="InterPro" id="IPR000315">
    <property type="entry name" value="Znf_B-box"/>
</dbReference>
<name>A0A6P8GME6_CLUHA</name>
<gene>
    <name evidence="12" type="primary">LOC105902672</name>
</gene>
<keyword evidence="3 6" id="KW-0863">Zinc-finger</keyword>
<dbReference type="Proteomes" id="UP000515152">
    <property type="component" value="Chromosome 17"/>
</dbReference>
<keyword evidence="7" id="KW-0175">Coiled coil</keyword>
<keyword evidence="1" id="KW-0399">Innate immunity</keyword>
<dbReference type="RefSeq" id="XP_031440304.1">
    <property type="nucleotide sequence ID" value="XM_031584444.2"/>
</dbReference>
<dbReference type="InterPro" id="IPR001870">
    <property type="entry name" value="B30.2/SPRY"/>
</dbReference>
<dbReference type="GO" id="GO:0008270">
    <property type="term" value="F:zinc ion binding"/>
    <property type="evidence" value="ECO:0007669"/>
    <property type="project" value="UniProtKB-KW"/>
</dbReference>
<feature type="domain" description="B30.2/SPRY" evidence="10">
    <location>
        <begin position="860"/>
        <end position="1051"/>
    </location>
</feature>